<dbReference type="Proteomes" id="UP001595621">
    <property type="component" value="Unassembled WGS sequence"/>
</dbReference>
<organism evidence="1 2">
    <name type="scientific">Shewanella submarina</name>
    <dbReference type="NCBI Taxonomy" id="2016376"/>
    <lineage>
        <taxon>Bacteria</taxon>
        <taxon>Pseudomonadati</taxon>
        <taxon>Pseudomonadota</taxon>
        <taxon>Gammaproteobacteria</taxon>
        <taxon>Alteromonadales</taxon>
        <taxon>Shewanellaceae</taxon>
        <taxon>Shewanella</taxon>
    </lineage>
</organism>
<evidence type="ECO:0000313" key="2">
    <source>
        <dbReference type="Proteomes" id="UP001595621"/>
    </source>
</evidence>
<comment type="caution">
    <text evidence="1">The sequence shown here is derived from an EMBL/GenBank/DDBJ whole genome shotgun (WGS) entry which is preliminary data.</text>
</comment>
<reference evidence="2" key="1">
    <citation type="journal article" date="2019" name="Int. J. Syst. Evol. Microbiol.">
        <title>The Global Catalogue of Microorganisms (GCM) 10K type strain sequencing project: providing services to taxonomists for standard genome sequencing and annotation.</title>
        <authorList>
            <consortium name="The Broad Institute Genomics Platform"/>
            <consortium name="The Broad Institute Genome Sequencing Center for Infectious Disease"/>
            <person name="Wu L."/>
            <person name="Ma J."/>
        </authorList>
    </citation>
    <scope>NUCLEOTIDE SEQUENCE [LARGE SCALE GENOMIC DNA]</scope>
    <source>
        <strain evidence="2">KCTC 52277</strain>
    </source>
</reference>
<keyword evidence="2" id="KW-1185">Reference proteome</keyword>
<dbReference type="EMBL" id="JBHRTD010000017">
    <property type="protein sequence ID" value="MFC3139841.1"/>
    <property type="molecule type" value="Genomic_DNA"/>
</dbReference>
<dbReference type="RefSeq" id="WP_248936331.1">
    <property type="nucleotide sequence ID" value="NZ_JAKILF010000004.1"/>
</dbReference>
<accession>A0ABV7GK80</accession>
<proteinExistence type="predicted"/>
<gene>
    <name evidence="1" type="ORF">ACFOE0_16880</name>
</gene>
<evidence type="ECO:0000313" key="1">
    <source>
        <dbReference type="EMBL" id="MFC3139841.1"/>
    </source>
</evidence>
<name>A0ABV7GK80_9GAMM</name>
<sequence>MYSINEIVVLSGSWIYGGEVAEEVHIIKSNFRPGSGDYEDPLEIANDAFGVFFRLHFGKYPNEYRAQGGVYETIDEAMEYAKSVCPSLQWGVANEQNTQFIGSIS</sequence>
<protein>
    <submittedName>
        <fullName evidence="1">Uncharacterized protein</fullName>
    </submittedName>
</protein>